<keyword evidence="1" id="KW-0812">Transmembrane</keyword>
<evidence type="ECO:0000313" key="2">
    <source>
        <dbReference type="EMBL" id="GHC51606.1"/>
    </source>
</evidence>
<dbReference type="Proteomes" id="UP000644507">
    <property type="component" value="Unassembled WGS sequence"/>
</dbReference>
<dbReference type="AlphaFoldDB" id="A0A918TLS9"/>
<reference evidence="2" key="1">
    <citation type="journal article" date="2014" name="Int. J. Syst. Evol. Microbiol.">
        <title>Complete genome sequence of Corynebacterium casei LMG S-19264T (=DSM 44701T), isolated from a smear-ripened cheese.</title>
        <authorList>
            <consortium name="US DOE Joint Genome Institute (JGI-PGF)"/>
            <person name="Walter F."/>
            <person name="Albersmeier A."/>
            <person name="Kalinowski J."/>
            <person name="Ruckert C."/>
        </authorList>
    </citation>
    <scope>NUCLEOTIDE SEQUENCE</scope>
    <source>
        <strain evidence="2">KCTC 12988</strain>
    </source>
</reference>
<comment type="caution">
    <text evidence="2">The sequence shown here is derived from an EMBL/GenBank/DDBJ whole genome shotgun (WGS) entry which is preliminary data.</text>
</comment>
<feature type="transmembrane region" description="Helical" evidence="1">
    <location>
        <begin position="121"/>
        <end position="142"/>
    </location>
</feature>
<keyword evidence="3" id="KW-1185">Reference proteome</keyword>
<name>A0A918TLS9_9BACT</name>
<keyword evidence="1" id="KW-0472">Membrane</keyword>
<feature type="transmembrane region" description="Helical" evidence="1">
    <location>
        <begin position="185"/>
        <end position="202"/>
    </location>
</feature>
<accession>A0A918TLS9</accession>
<proteinExistence type="predicted"/>
<evidence type="ECO:0000313" key="3">
    <source>
        <dbReference type="Proteomes" id="UP000644507"/>
    </source>
</evidence>
<dbReference type="EMBL" id="BMXI01000006">
    <property type="protein sequence ID" value="GHC51606.1"/>
    <property type="molecule type" value="Genomic_DNA"/>
</dbReference>
<sequence>MRKGTAQKIDEGQLTLFTLDDPKDAEEAIPEGAYRVVGDEVLAQRLDPECWAKALAGGGRTKDSALSLYAKLRAEALAENLNWKESKARALELRKLTAGAPESHFQTRIVWRKRFSLMWDFLFWQILLSVSGVGLFLALLAMGPDSRWWPGLLPLVVVSAFLQLSPVLFFALGKLIVGRVSYSQALGLTAVCLISLGGYFGVQTMMGKQAPSWLVATIDKSVEMEPEEASPEPYDEEF</sequence>
<keyword evidence="1" id="KW-1133">Transmembrane helix</keyword>
<evidence type="ECO:0000256" key="1">
    <source>
        <dbReference type="SAM" id="Phobius"/>
    </source>
</evidence>
<feature type="transmembrane region" description="Helical" evidence="1">
    <location>
        <begin position="148"/>
        <end position="173"/>
    </location>
</feature>
<protein>
    <submittedName>
        <fullName evidence="2">Uncharacterized protein</fullName>
    </submittedName>
</protein>
<reference evidence="2" key="2">
    <citation type="submission" date="2020-09" db="EMBL/GenBank/DDBJ databases">
        <authorList>
            <person name="Sun Q."/>
            <person name="Kim S."/>
        </authorList>
    </citation>
    <scope>NUCLEOTIDE SEQUENCE</scope>
    <source>
        <strain evidence="2">KCTC 12988</strain>
    </source>
</reference>
<dbReference type="RefSeq" id="WP_189569533.1">
    <property type="nucleotide sequence ID" value="NZ_BMXI01000006.1"/>
</dbReference>
<gene>
    <name evidence="2" type="ORF">GCM10007100_17300</name>
</gene>
<organism evidence="2 3">
    <name type="scientific">Roseibacillus persicicus</name>
    <dbReference type="NCBI Taxonomy" id="454148"/>
    <lineage>
        <taxon>Bacteria</taxon>
        <taxon>Pseudomonadati</taxon>
        <taxon>Verrucomicrobiota</taxon>
        <taxon>Verrucomicrobiia</taxon>
        <taxon>Verrucomicrobiales</taxon>
        <taxon>Verrucomicrobiaceae</taxon>
        <taxon>Roseibacillus</taxon>
    </lineage>
</organism>